<dbReference type="PANTHER" id="PTHR43332:SF2">
    <property type="entry name" value="INNER MEMBRANE TRANSPORT PERMEASE YADH"/>
    <property type="match status" value="1"/>
</dbReference>
<name>A0A2W7QE04_9RHOB</name>
<dbReference type="InterPro" id="IPR000412">
    <property type="entry name" value="ABC_2_transport"/>
</dbReference>
<dbReference type="InterPro" id="IPR013525">
    <property type="entry name" value="ABC2_TM"/>
</dbReference>
<keyword evidence="5" id="KW-1003">Cell membrane</keyword>
<keyword evidence="2 5" id="KW-0812">Transmembrane</keyword>
<evidence type="ECO:0000256" key="5">
    <source>
        <dbReference type="RuleBase" id="RU361157"/>
    </source>
</evidence>
<dbReference type="InterPro" id="IPR052522">
    <property type="entry name" value="ABC-2_transport_permease"/>
</dbReference>
<comment type="subcellular location">
    <subcellularLocation>
        <location evidence="5">Cell inner membrane</location>
        <topology evidence="5">Multi-pass membrane protein</topology>
    </subcellularLocation>
    <subcellularLocation>
        <location evidence="1">Membrane</location>
        <topology evidence="1">Multi-pass membrane protein</topology>
    </subcellularLocation>
</comment>
<sequence length="298" mass="31603">MATALNTIAQGQEKHSLPFYTIQRGTGMADDAAQNFPMGARRFGRVNWLGLGALANREVQRFLVVWTQTLAAPLVTAGLFLAVFSLAIGPARGEVLGVPFIVFLAPGILMMTVIQNSFANTSSSIVISKVQGNIVDTLMPPLSPTELLLGYLAGGVARGLMVGAVITLALWLLLGQPVTHPVWLLLFLTLGAAFLGVLGIAAGIISNKFDQIAAITNFIVVPLSFLSGTFYSIATLPPTLEVMSRFNPVFYLIDGARYGMIGASDASPLLGLCVVAGATTAIGAVCWHWLRTGYRLKP</sequence>
<dbReference type="InterPro" id="IPR047817">
    <property type="entry name" value="ABC2_TM_bact-type"/>
</dbReference>
<comment type="caution">
    <text evidence="7">The sequence shown here is derived from an EMBL/GenBank/DDBJ whole genome shotgun (WGS) entry which is preliminary data.</text>
</comment>
<protein>
    <recommendedName>
        <fullName evidence="5">Transport permease protein</fullName>
    </recommendedName>
</protein>
<dbReference type="PANTHER" id="PTHR43332">
    <property type="entry name" value="INNER MEMBRANE TRANSPORT PERMEASE YADH-RELATED"/>
    <property type="match status" value="1"/>
</dbReference>
<evidence type="ECO:0000256" key="4">
    <source>
        <dbReference type="ARBA" id="ARBA00023136"/>
    </source>
</evidence>
<evidence type="ECO:0000256" key="3">
    <source>
        <dbReference type="ARBA" id="ARBA00022989"/>
    </source>
</evidence>
<dbReference type="Proteomes" id="UP000249364">
    <property type="component" value="Unassembled WGS sequence"/>
</dbReference>
<evidence type="ECO:0000313" key="8">
    <source>
        <dbReference type="Proteomes" id="UP000249364"/>
    </source>
</evidence>
<keyword evidence="4 5" id="KW-0472">Membrane</keyword>
<feature type="transmembrane region" description="Helical" evidence="5">
    <location>
        <begin position="63"/>
        <end position="89"/>
    </location>
</feature>
<accession>A0A2W7QE04</accession>
<dbReference type="STRING" id="121821.GCA_001870675_02916"/>
<feature type="transmembrane region" description="Helical" evidence="5">
    <location>
        <begin position="148"/>
        <end position="174"/>
    </location>
</feature>
<dbReference type="AlphaFoldDB" id="A0A2W7QE04"/>
<feature type="transmembrane region" description="Helical" evidence="5">
    <location>
        <begin position="180"/>
        <end position="205"/>
    </location>
</feature>
<dbReference type="GO" id="GO:0043190">
    <property type="term" value="C:ATP-binding cassette (ABC) transporter complex"/>
    <property type="evidence" value="ECO:0007669"/>
    <property type="project" value="InterPro"/>
</dbReference>
<proteinExistence type="inferred from homology"/>
<feature type="transmembrane region" description="Helical" evidence="5">
    <location>
        <begin position="95"/>
        <end position="114"/>
    </location>
</feature>
<dbReference type="PRINTS" id="PR00164">
    <property type="entry name" value="ABC2TRNSPORT"/>
</dbReference>
<feature type="transmembrane region" description="Helical" evidence="5">
    <location>
        <begin position="269"/>
        <end position="290"/>
    </location>
</feature>
<evidence type="ECO:0000256" key="2">
    <source>
        <dbReference type="ARBA" id="ARBA00022692"/>
    </source>
</evidence>
<feature type="transmembrane region" description="Helical" evidence="5">
    <location>
        <begin position="212"/>
        <end position="234"/>
    </location>
</feature>
<comment type="similarity">
    <text evidence="5">Belongs to the ABC-2 integral membrane protein family.</text>
</comment>
<dbReference type="Pfam" id="PF01061">
    <property type="entry name" value="ABC2_membrane"/>
    <property type="match status" value="1"/>
</dbReference>
<dbReference type="PROSITE" id="PS51012">
    <property type="entry name" value="ABC_TM2"/>
    <property type="match status" value="1"/>
</dbReference>
<reference evidence="7 8" key="1">
    <citation type="submission" date="2018-06" db="EMBL/GenBank/DDBJ databases">
        <title>Genomic Encyclopedia of Archaeal and Bacterial Type Strains, Phase II (KMG-II): from individual species to whole genera.</title>
        <authorList>
            <person name="Goeker M."/>
        </authorList>
    </citation>
    <scope>NUCLEOTIDE SEQUENCE [LARGE SCALE GENOMIC DNA]</scope>
    <source>
        <strain evidence="7 8">DSM 13087</strain>
    </source>
</reference>
<gene>
    <name evidence="7" type="ORF">LY56_00935</name>
</gene>
<evidence type="ECO:0000313" key="7">
    <source>
        <dbReference type="EMBL" id="PZX46728.1"/>
    </source>
</evidence>
<feature type="domain" description="ABC transmembrane type-2" evidence="6">
    <location>
        <begin position="64"/>
        <end position="290"/>
    </location>
</feature>
<keyword evidence="5" id="KW-0813">Transport</keyword>
<evidence type="ECO:0000259" key="6">
    <source>
        <dbReference type="PROSITE" id="PS51012"/>
    </source>
</evidence>
<dbReference type="GO" id="GO:0140359">
    <property type="term" value="F:ABC-type transporter activity"/>
    <property type="evidence" value="ECO:0007669"/>
    <property type="project" value="InterPro"/>
</dbReference>
<keyword evidence="8" id="KW-1185">Reference proteome</keyword>
<organism evidence="7 8">
    <name type="scientific">Roseinatronobacter thiooxidans</name>
    <dbReference type="NCBI Taxonomy" id="121821"/>
    <lineage>
        <taxon>Bacteria</taxon>
        <taxon>Pseudomonadati</taxon>
        <taxon>Pseudomonadota</taxon>
        <taxon>Alphaproteobacteria</taxon>
        <taxon>Rhodobacterales</taxon>
        <taxon>Paracoccaceae</taxon>
        <taxon>Roseinatronobacter</taxon>
    </lineage>
</organism>
<keyword evidence="3 5" id="KW-1133">Transmembrane helix</keyword>
<evidence type="ECO:0000256" key="1">
    <source>
        <dbReference type="ARBA" id="ARBA00004141"/>
    </source>
</evidence>
<dbReference type="EMBL" id="QKZQ01000003">
    <property type="protein sequence ID" value="PZX46728.1"/>
    <property type="molecule type" value="Genomic_DNA"/>
</dbReference>